<evidence type="ECO:0000313" key="2">
    <source>
        <dbReference type="Proteomes" id="UP000216852"/>
    </source>
</evidence>
<comment type="caution">
    <text evidence="1">The sequence shown here is derived from an EMBL/GenBank/DDBJ whole genome shotgun (WGS) entry which is preliminary data.</text>
</comment>
<sequence>MKQAFLWNPETLIFLHGQPLPANEEGEYELPENATWLPPQDDKGNWLIQAKWDPETAGWKESGQPPEPYNPLPTVEEQLADLTTKLIMQGVLMP</sequence>
<dbReference type="RefSeq" id="WP_095220828.1">
    <property type="nucleotide sequence ID" value="NZ_NPBJ01000044.1"/>
</dbReference>
<dbReference type="Proteomes" id="UP000216852">
    <property type="component" value="Unassembled WGS sequence"/>
</dbReference>
<protein>
    <submittedName>
        <fullName evidence="1">Uncharacterized protein</fullName>
    </submittedName>
</protein>
<evidence type="ECO:0000313" key="1">
    <source>
        <dbReference type="EMBL" id="PAD98139.1"/>
    </source>
</evidence>
<gene>
    <name evidence="1" type="ORF">CHH48_19020</name>
</gene>
<accession>A0ABX4GTE2</accession>
<proteinExistence type="predicted"/>
<organism evidence="1 2">
    <name type="scientific">Terribacillus saccharophilus</name>
    <dbReference type="NCBI Taxonomy" id="361277"/>
    <lineage>
        <taxon>Bacteria</taxon>
        <taxon>Bacillati</taxon>
        <taxon>Bacillota</taxon>
        <taxon>Bacilli</taxon>
        <taxon>Bacillales</taxon>
        <taxon>Bacillaceae</taxon>
        <taxon>Terribacillus</taxon>
    </lineage>
</organism>
<dbReference type="EMBL" id="NPBJ01000044">
    <property type="protein sequence ID" value="PAD98139.1"/>
    <property type="molecule type" value="Genomic_DNA"/>
</dbReference>
<keyword evidence="2" id="KW-1185">Reference proteome</keyword>
<reference evidence="1 2" key="1">
    <citation type="submission" date="2017-07" db="EMBL/GenBank/DDBJ databases">
        <title>Isolation and whole genome analysis of endospore-forming bacteria from heroin.</title>
        <authorList>
            <person name="Kalinowski J."/>
            <person name="Ahrens B."/>
            <person name="Al-Dilaimi A."/>
            <person name="Winkler A."/>
            <person name="Wibberg D."/>
            <person name="Schleenbecker U."/>
            <person name="Ruckert C."/>
            <person name="Wolfel R."/>
            <person name="Grass G."/>
        </authorList>
    </citation>
    <scope>NUCLEOTIDE SEQUENCE [LARGE SCALE GENOMIC DNA]</scope>
    <source>
        <strain evidence="1 2">7517-1</strain>
    </source>
</reference>
<name>A0ABX4GTE2_9BACI</name>